<keyword evidence="1" id="KW-0812">Transmembrane</keyword>
<dbReference type="RefSeq" id="WP_204658110.1">
    <property type="nucleotide sequence ID" value="NZ_CP056775.1"/>
</dbReference>
<protein>
    <recommendedName>
        <fullName evidence="4">Glycosyltransferase RgtA/B/C/D-like domain-containing protein</fullName>
    </recommendedName>
</protein>
<evidence type="ECO:0000256" key="1">
    <source>
        <dbReference type="SAM" id="Phobius"/>
    </source>
</evidence>
<evidence type="ECO:0008006" key="4">
    <source>
        <dbReference type="Google" id="ProtNLM"/>
    </source>
</evidence>
<keyword evidence="3" id="KW-1185">Reference proteome</keyword>
<proteinExistence type="predicted"/>
<feature type="transmembrane region" description="Helical" evidence="1">
    <location>
        <begin position="238"/>
        <end position="259"/>
    </location>
</feature>
<evidence type="ECO:0000313" key="3">
    <source>
        <dbReference type="Proteomes" id="UP000612680"/>
    </source>
</evidence>
<feature type="transmembrane region" description="Helical" evidence="1">
    <location>
        <begin position="188"/>
        <end position="203"/>
    </location>
</feature>
<feature type="transmembrane region" description="Helical" evidence="1">
    <location>
        <begin position="12"/>
        <end position="28"/>
    </location>
</feature>
<dbReference type="Proteomes" id="UP000612680">
    <property type="component" value="Chromosome"/>
</dbReference>
<dbReference type="EMBL" id="CP056775">
    <property type="protein sequence ID" value="QRR02801.1"/>
    <property type="molecule type" value="Genomic_DNA"/>
</dbReference>
<feature type="transmembrane region" description="Helical" evidence="1">
    <location>
        <begin position="209"/>
        <end position="226"/>
    </location>
</feature>
<evidence type="ECO:0000313" key="2">
    <source>
        <dbReference type="EMBL" id="QRR02801.1"/>
    </source>
</evidence>
<feature type="transmembrane region" description="Helical" evidence="1">
    <location>
        <begin position="35"/>
        <end position="54"/>
    </location>
</feature>
<name>A0ABX7I9L3_9BACT</name>
<feature type="transmembrane region" description="Helical" evidence="1">
    <location>
        <begin position="349"/>
        <end position="369"/>
    </location>
</feature>
<keyword evidence="1" id="KW-0472">Membrane</keyword>
<reference evidence="2 3" key="1">
    <citation type="submission" date="2020-06" db="EMBL/GenBank/DDBJ databases">
        <title>Dyadobacter sandarakinus sp. nov., isolated from the soil of the Arctic Yellow River Station.</title>
        <authorList>
            <person name="Zhang Y."/>
            <person name="Peng F."/>
        </authorList>
    </citation>
    <scope>NUCLEOTIDE SEQUENCE [LARGE SCALE GENOMIC DNA]</scope>
    <source>
        <strain evidence="2 3">Q3-56</strain>
    </source>
</reference>
<feature type="transmembrane region" description="Helical" evidence="1">
    <location>
        <begin position="325"/>
        <end position="343"/>
    </location>
</feature>
<organism evidence="2 3">
    <name type="scientific">Dyadobacter sandarakinus</name>
    <dbReference type="NCBI Taxonomy" id="2747268"/>
    <lineage>
        <taxon>Bacteria</taxon>
        <taxon>Pseudomonadati</taxon>
        <taxon>Bacteroidota</taxon>
        <taxon>Cytophagia</taxon>
        <taxon>Cytophagales</taxon>
        <taxon>Spirosomataceae</taxon>
        <taxon>Dyadobacter</taxon>
    </lineage>
</organism>
<accession>A0ABX7I9L3</accession>
<keyword evidence="1" id="KW-1133">Transmembrane helix</keyword>
<feature type="transmembrane region" description="Helical" evidence="1">
    <location>
        <begin position="108"/>
        <end position="127"/>
    </location>
</feature>
<gene>
    <name evidence="2" type="ORF">HWI92_18715</name>
</gene>
<sequence length="536" mass="60815">MITFDSSPTIYWLAGYVLAGIVIIASGWRKVPDRLFLLLCLTLFVFMRLPAIVFNRELNPDESQMLSHAITLFQDPVYWRSVDGTTIGPLDNYLLVIPRILGFQINYTSGRLMGMLCSAGALTFLFLSLKNWFSGGRRWAFAATVIMLAFTQELDFVHYSSEQLPVFMLSACVWLFSRLSIQKKLSPRALFVLGLVAGASPFAKLQVVPMALVIVAGACWLCFVHFRKNKNLTHVFSLLAGGLAFPLVVLAWTFTFGVFRDLIDFYLLGNVIYAGGKGFWSIPSQFALILRRSTDFQIYSMVLLVPIIAGLIRIVTIFRRKEEQYPVPVTLGLLLLATIYAVTKSGNDFVHYLNFCFIPWTLLAAYGFAKPGKWHLAFPAIVLACFITCDAFLFRKEHRLNDFPSTGARGLGESEVVKAARKFIRKGDYMTVWGWQCIYYVEAQLAQGTAENHSERSIFSHPLRDTYRQRYLSDVERTRPAVILDAVGKNSFWVQDRPTQDLRCFPGLFSYVSKNYSLAGDYDGTRLYVRNDRLKL</sequence>
<feature type="transmembrane region" description="Helical" evidence="1">
    <location>
        <begin position="298"/>
        <end position="318"/>
    </location>
</feature>
<feature type="transmembrane region" description="Helical" evidence="1">
    <location>
        <begin position="376"/>
        <end position="394"/>
    </location>
</feature>